<dbReference type="PROSITE" id="PS50097">
    <property type="entry name" value="BTB"/>
    <property type="match status" value="1"/>
</dbReference>
<dbReference type="PANTHER" id="PTHR22744">
    <property type="entry name" value="HELIX LOOP HELIX PROTEIN 21-RELATED"/>
    <property type="match status" value="1"/>
</dbReference>
<dbReference type="EMBL" id="GL379815">
    <property type="protein sequence ID" value="EGT45302.1"/>
    <property type="molecule type" value="Genomic_DNA"/>
</dbReference>
<dbReference type="OrthoDB" id="288452at2759"/>
<dbReference type="STRING" id="135651.G0MVY4"/>
<proteinExistence type="predicted"/>
<dbReference type="SUPFAM" id="SSF54695">
    <property type="entry name" value="POZ domain"/>
    <property type="match status" value="1"/>
</dbReference>
<dbReference type="InterPro" id="IPR000210">
    <property type="entry name" value="BTB/POZ_dom"/>
</dbReference>
<evidence type="ECO:0000313" key="2">
    <source>
        <dbReference type="EMBL" id="EGT45302.1"/>
    </source>
</evidence>
<dbReference type="OMA" id="NTEIPKY"/>
<dbReference type="HOGENOM" id="CLU_036654_2_1_1"/>
<dbReference type="AlphaFoldDB" id="G0MVY4"/>
<evidence type="ECO:0000313" key="3">
    <source>
        <dbReference type="Proteomes" id="UP000008068"/>
    </source>
</evidence>
<gene>
    <name evidence="2" type="ORF">CAEBREN_19056</name>
</gene>
<dbReference type="PANTHER" id="PTHR22744:SF14">
    <property type="entry name" value="BTB DOMAIN-CONTAINING PROTEIN-RELATED"/>
    <property type="match status" value="1"/>
</dbReference>
<accession>G0MVY4</accession>
<sequence length="181" mass="21319">MTETPELTIYEKAFAKTDKTDAILVVDGKKLHVNKALLSYHSDYFKTLFNSNFVEKSIEEIPIEDVKFEDFAILLSLVHEKPLKITKPSVENLLELADRFLMQNPKYIVESIVKISDKFTQMEKLMLADKYKLDDLLEFAIKSYTSKESFRDFYFDWNRNFSDSSKAKLFDYFFKFYGNSC</sequence>
<organism evidence="3">
    <name type="scientific">Caenorhabditis brenneri</name>
    <name type="common">Nematode worm</name>
    <dbReference type="NCBI Taxonomy" id="135651"/>
    <lineage>
        <taxon>Eukaryota</taxon>
        <taxon>Metazoa</taxon>
        <taxon>Ecdysozoa</taxon>
        <taxon>Nematoda</taxon>
        <taxon>Chromadorea</taxon>
        <taxon>Rhabditida</taxon>
        <taxon>Rhabditina</taxon>
        <taxon>Rhabditomorpha</taxon>
        <taxon>Rhabditoidea</taxon>
        <taxon>Rhabditidae</taxon>
        <taxon>Peloderinae</taxon>
        <taxon>Caenorhabditis</taxon>
    </lineage>
</organism>
<evidence type="ECO:0000259" key="1">
    <source>
        <dbReference type="PROSITE" id="PS50097"/>
    </source>
</evidence>
<feature type="domain" description="BTB" evidence="1">
    <location>
        <begin position="20"/>
        <end position="87"/>
    </location>
</feature>
<protein>
    <recommendedName>
        <fullName evidence="1">BTB domain-containing protein</fullName>
    </recommendedName>
</protein>
<dbReference type="CDD" id="cd18186">
    <property type="entry name" value="BTB_POZ_ZBTB_KLHL-like"/>
    <property type="match status" value="1"/>
</dbReference>
<dbReference type="SMART" id="SM00225">
    <property type="entry name" value="BTB"/>
    <property type="match status" value="1"/>
</dbReference>
<name>G0MVY4_CAEBE</name>
<keyword evidence="3" id="KW-1185">Reference proteome</keyword>
<dbReference type="InterPro" id="IPR011333">
    <property type="entry name" value="SKP1/BTB/POZ_sf"/>
</dbReference>
<reference evidence="3" key="1">
    <citation type="submission" date="2011-07" db="EMBL/GenBank/DDBJ databases">
        <authorList>
            <consortium name="Caenorhabditis brenneri Sequencing and Analysis Consortium"/>
            <person name="Wilson R.K."/>
        </authorList>
    </citation>
    <scope>NUCLEOTIDE SEQUENCE [LARGE SCALE GENOMIC DNA]</scope>
    <source>
        <strain evidence="3">PB2801</strain>
    </source>
</reference>
<dbReference type="InParanoid" id="G0MVY4"/>
<dbReference type="Gene3D" id="3.30.710.10">
    <property type="entry name" value="Potassium Channel Kv1.1, Chain A"/>
    <property type="match status" value="1"/>
</dbReference>
<dbReference type="Pfam" id="PF00651">
    <property type="entry name" value="BTB"/>
    <property type="match status" value="1"/>
</dbReference>
<dbReference type="Proteomes" id="UP000008068">
    <property type="component" value="Unassembled WGS sequence"/>
</dbReference>